<evidence type="ECO:0000259" key="10">
    <source>
        <dbReference type="PROSITE" id="PS50862"/>
    </source>
</evidence>
<dbReference type="Pfam" id="PF03129">
    <property type="entry name" value="HGTP_anticodon"/>
    <property type="match status" value="1"/>
</dbReference>
<dbReference type="EC" id="6.1.1.21" evidence="2"/>
<feature type="binding site" evidence="9">
    <location>
        <position position="108"/>
    </location>
    <ligand>
        <name>L-histidine</name>
        <dbReference type="ChEBI" id="CHEBI:57595"/>
    </ligand>
</feature>
<dbReference type="InterPro" id="IPR041715">
    <property type="entry name" value="HisRS-like_core"/>
</dbReference>
<evidence type="ECO:0000256" key="5">
    <source>
        <dbReference type="ARBA" id="ARBA00022840"/>
    </source>
</evidence>
<evidence type="ECO:0000256" key="9">
    <source>
        <dbReference type="PIRSR" id="PIRSR001549-1"/>
    </source>
</evidence>
<feature type="domain" description="Aminoacyl-transfer RNA synthetases class-II family profile" evidence="10">
    <location>
        <begin position="1"/>
        <end position="347"/>
    </location>
</feature>
<sequence>MAIREKVFNTIISCFKRHGAENIDTPVFELKETLTGKYGEDSKLIYDLKDQGGELLSLRYDLTVPFARYLAMNKVTNIKRYHIAKVYRRDNPAMTRGRYREFYQCDFDIAGQYDPMIPDAECLKIVHEILSELELGDFRIKVNDRRILDGMFAVCGVPDDKFRTICSTVDKLDKMSWEDVRSEMVKEKGLSEEAADQIGQYVSLQGGMDLAERLLQDAKMSQSKQACAGLTDMKQLFSYLQLFQVTDKASAEKVRTTETQVMVASAQKNLLEERLRLTAELWNAGIKAEVMYKKNPKLLSQLQHCEDSGIPLVAILGEQELKDGVVKLRTVHSREEVRFSYTASLSV</sequence>
<evidence type="ECO:0000313" key="12">
    <source>
        <dbReference type="Proteomes" id="UP000314982"/>
    </source>
</evidence>
<proteinExistence type="inferred from homology"/>
<dbReference type="GO" id="GO:0005739">
    <property type="term" value="C:mitochondrion"/>
    <property type="evidence" value="ECO:0007669"/>
    <property type="project" value="TreeGrafter"/>
</dbReference>
<evidence type="ECO:0000256" key="7">
    <source>
        <dbReference type="ARBA" id="ARBA00023146"/>
    </source>
</evidence>
<reference evidence="11" key="3">
    <citation type="submission" date="2025-09" db="UniProtKB">
        <authorList>
            <consortium name="Ensembl"/>
        </authorList>
    </citation>
    <scope>IDENTIFICATION</scope>
</reference>
<reference evidence="11" key="2">
    <citation type="submission" date="2025-08" db="UniProtKB">
        <authorList>
            <consortium name="Ensembl"/>
        </authorList>
    </citation>
    <scope>IDENTIFICATION</scope>
</reference>
<dbReference type="PANTHER" id="PTHR11476">
    <property type="entry name" value="HISTIDYL-TRNA SYNTHETASE"/>
    <property type="match status" value="1"/>
</dbReference>
<dbReference type="PROSITE" id="PS50862">
    <property type="entry name" value="AA_TRNA_LIGASE_II"/>
    <property type="match status" value="1"/>
</dbReference>
<dbReference type="CDD" id="cd00773">
    <property type="entry name" value="HisRS-like_core"/>
    <property type="match status" value="1"/>
</dbReference>
<comment type="similarity">
    <text evidence="1">Belongs to the class-II aminoacyl-tRNA synthetase family.</text>
</comment>
<keyword evidence="3" id="KW-0436">Ligase</keyword>
<dbReference type="PIRSF" id="PIRSF001549">
    <property type="entry name" value="His-tRNA_synth"/>
    <property type="match status" value="1"/>
</dbReference>
<evidence type="ECO:0000256" key="2">
    <source>
        <dbReference type="ARBA" id="ARBA00012815"/>
    </source>
</evidence>
<accession>A0A4W5NEC3</accession>
<dbReference type="GeneTree" id="ENSGT00390000005922"/>
<dbReference type="GO" id="GO:0004821">
    <property type="term" value="F:histidine-tRNA ligase activity"/>
    <property type="evidence" value="ECO:0007669"/>
    <property type="project" value="UniProtKB-EC"/>
</dbReference>
<dbReference type="CDD" id="cd00859">
    <property type="entry name" value="HisRS_anticodon"/>
    <property type="match status" value="1"/>
</dbReference>
<keyword evidence="5" id="KW-0067">ATP-binding</keyword>
<dbReference type="InterPro" id="IPR004516">
    <property type="entry name" value="HisRS/HisZ"/>
</dbReference>
<dbReference type="GO" id="GO:0006427">
    <property type="term" value="P:histidyl-tRNA aminoacylation"/>
    <property type="evidence" value="ECO:0007669"/>
    <property type="project" value="TreeGrafter"/>
</dbReference>
<comment type="catalytic activity">
    <reaction evidence="8">
        <text>tRNA(His) + L-histidine + ATP = L-histidyl-tRNA(His) + AMP + diphosphate + H(+)</text>
        <dbReference type="Rhea" id="RHEA:17313"/>
        <dbReference type="Rhea" id="RHEA-COMP:9665"/>
        <dbReference type="Rhea" id="RHEA-COMP:9689"/>
        <dbReference type="ChEBI" id="CHEBI:15378"/>
        <dbReference type="ChEBI" id="CHEBI:30616"/>
        <dbReference type="ChEBI" id="CHEBI:33019"/>
        <dbReference type="ChEBI" id="CHEBI:57595"/>
        <dbReference type="ChEBI" id="CHEBI:78442"/>
        <dbReference type="ChEBI" id="CHEBI:78527"/>
        <dbReference type="ChEBI" id="CHEBI:456215"/>
        <dbReference type="EC" id="6.1.1.21"/>
    </reaction>
</comment>
<evidence type="ECO:0000256" key="3">
    <source>
        <dbReference type="ARBA" id="ARBA00022598"/>
    </source>
</evidence>
<evidence type="ECO:0000256" key="6">
    <source>
        <dbReference type="ARBA" id="ARBA00022917"/>
    </source>
</evidence>
<dbReference type="GO" id="GO:0032543">
    <property type="term" value="P:mitochondrial translation"/>
    <property type="evidence" value="ECO:0007669"/>
    <property type="project" value="TreeGrafter"/>
</dbReference>
<dbReference type="GO" id="GO:0005829">
    <property type="term" value="C:cytosol"/>
    <property type="evidence" value="ECO:0007669"/>
    <property type="project" value="TreeGrafter"/>
</dbReference>
<dbReference type="Pfam" id="PF13393">
    <property type="entry name" value="tRNA-synt_His"/>
    <property type="match status" value="1"/>
</dbReference>
<dbReference type="Gene3D" id="3.30.930.10">
    <property type="entry name" value="Bira Bifunctional Protein, Domain 2"/>
    <property type="match status" value="1"/>
</dbReference>
<feature type="binding site" evidence="9">
    <location>
        <position position="104"/>
    </location>
    <ligand>
        <name>L-histidine</name>
        <dbReference type="ChEBI" id="CHEBI:57595"/>
    </ligand>
</feature>
<dbReference type="InterPro" id="IPR004154">
    <property type="entry name" value="Anticodon-bd"/>
</dbReference>
<dbReference type="Proteomes" id="UP000314982">
    <property type="component" value="Unassembled WGS sequence"/>
</dbReference>
<dbReference type="InterPro" id="IPR006195">
    <property type="entry name" value="aa-tRNA-synth_II"/>
</dbReference>
<organism evidence="11 12">
    <name type="scientific">Hucho hucho</name>
    <name type="common">huchen</name>
    <dbReference type="NCBI Taxonomy" id="62062"/>
    <lineage>
        <taxon>Eukaryota</taxon>
        <taxon>Metazoa</taxon>
        <taxon>Chordata</taxon>
        <taxon>Craniata</taxon>
        <taxon>Vertebrata</taxon>
        <taxon>Euteleostomi</taxon>
        <taxon>Actinopterygii</taxon>
        <taxon>Neopterygii</taxon>
        <taxon>Teleostei</taxon>
        <taxon>Protacanthopterygii</taxon>
        <taxon>Salmoniformes</taxon>
        <taxon>Salmonidae</taxon>
        <taxon>Salmoninae</taxon>
        <taxon>Hucho</taxon>
    </lineage>
</organism>
<feature type="binding site" evidence="9">
    <location>
        <begin position="61"/>
        <end position="63"/>
    </location>
    <ligand>
        <name>L-histidine</name>
        <dbReference type="ChEBI" id="CHEBI:57595"/>
    </ligand>
</feature>
<evidence type="ECO:0000256" key="1">
    <source>
        <dbReference type="ARBA" id="ARBA00008226"/>
    </source>
</evidence>
<evidence type="ECO:0000256" key="4">
    <source>
        <dbReference type="ARBA" id="ARBA00022741"/>
    </source>
</evidence>
<keyword evidence="6" id="KW-0648">Protein biosynthesis</keyword>
<dbReference type="InterPro" id="IPR036621">
    <property type="entry name" value="Anticodon-bd_dom_sf"/>
</dbReference>
<keyword evidence="7" id="KW-0030">Aminoacyl-tRNA synthetase</keyword>
<dbReference type="Gene3D" id="3.40.50.800">
    <property type="entry name" value="Anticodon-binding domain"/>
    <property type="match status" value="1"/>
</dbReference>
<dbReference type="GO" id="GO:0003723">
    <property type="term" value="F:RNA binding"/>
    <property type="evidence" value="ECO:0007669"/>
    <property type="project" value="TreeGrafter"/>
</dbReference>
<dbReference type="GO" id="GO:0005524">
    <property type="term" value="F:ATP binding"/>
    <property type="evidence" value="ECO:0007669"/>
    <property type="project" value="UniProtKB-KW"/>
</dbReference>
<keyword evidence="4" id="KW-0547">Nucleotide-binding</keyword>
<feature type="binding site" evidence="9">
    <location>
        <position position="88"/>
    </location>
    <ligand>
        <name>L-histidine</name>
        <dbReference type="ChEBI" id="CHEBI:57595"/>
    </ligand>
</feature>
<protein>
    <recommendedName>
        <fullName evidence="2">histidine--tRNA ligase</fullName>
        <ecNumber evidence="2">6.1.1.21</ecNumber>
    </recommendedName>
</protein>
<dbReference type="GO" id="GO:0042802">
    <property type="term" value="F:identical protein binding"/>
    <property type="evidence" value="ECO:0007669"/>
    <property type="project" value="TreeGrafter"/>
</dbReference>
<dbReference type="FunFam" id="3.40.50.800:FF:000008">
    <property type="entry name" value="histidine--tRNA ligase, cytoplasmic isoform X1"/>
    <property type="match status" value="1"/>
</dbReference>
<evidence type="ECO:0000313" key="11">
    <source>
        <dbReference type="Ensembl" id="ENSHHUP00000050171.1"/>
    </source>
</evidence>
<dbReference type="SUPFAM" id="SSF52954">
    <property type="entry name" value="Class II aaRS ABD-related"/>
    <property type="match status" value="1"/>
</dbReference>
<name>A0A4W5NEC3_9TELE</name>
<dbReference type="InterPro" id="IPR045864">
    <property type="entry name" value="aa-tRNA-synth_II/BPL/LPL"/>
</dbReference>
<dbReference type="SUPFAM" id="SSF55681">
    <property type="entry name" value="Class II aaRS and biotin synthetases"/>
    <property type="match status" value="1"/>
</dbReference>
<dbReference type="Ensembl" id="ENSHHUT00000051968.1">
    <property type="protein sequence ID" value="ENSHHUP00000050171.1"/>
    <property type="gene ID" value="ENSHHUG00000030212.1"/>
</dbReference>
<dbReference type="InterPro" id="IPR033656">
    <property type="entry name" value="HisRS_anticodon"/>
</dbReference>
<reference evidence="12" key="1">
    <citation type="submission" date="2018-06" db="EMBL/GenBank/DDBJ databases">
        <title>Genome assembly of Danube salmon.</title>
        <authorList>
            <person name="Macqueen D.J."/>
            <person name="Gundappa M.K."/>
        </authorList>
    </citation>
    <scope>NUCLEOTIDE SEQUENCE [LARGE SCALE GENOMIC DNA]</scope>
</reference>
<dbReference type="PANTHER" id="PTHR11476:SF7">
    <property type="entry name" value="HISTIDINE--TRNA LIGASE"/>
    <property type="match status" value="1"/>
</dbReference>
<dbReference type="AlphaFoldDB" id="A0A4W5NEC3"/>
<keyword evidence="12" id="KW-1185">Reference proteome</keyword>
<evidence type="ECO:0000256" key="8">
    <source>
        <dbReference type="ARBA" id="ARBA00047639"/>
    </source>
</evidence>